<dbReference type="GO" id="GO:0071555">
    <property type="term" value="P:cell wall organization"/>
    <property type="evidence" value="ECO:0007669"/>
    <property type="project" value="UniProtKB-KW"/>
</dbReference>
<evidence type="ECO:0000256" key="7">
    <source>
        <dbReference type="PIRSR" id="PIRSR618044-1"/>
    </source>
</evidence>
<dbReference type="PRINTS" id="PR00725">
    <property type="entry name" value="DADACBPTASE1"/>
</dbReference>
<evidence type="ECO:0000256" key="3">
    <source>
        <dbReference type="ARBA" id="ARBA00022801"/>
    </source>
</evidence>
<evidence type="ECO:0000256" key="2">
    <source>
        <dbReference type="ARBA" id="ARBA00022729"/>
    </source>
</evidence>
<dbReference type="SUPFAM" id="SSF56601">
    <property type="entry name" value="beta-lactamase/transpeptidase-like"/>
    <property type="match status" value="1"/>
</dbReference>
<keyword evidence="4" id="KW-0133">Cell shape</keyword>
<dbReference type="GO" id="GO:0008360">
    <property type="term" value="P:regulation of cell shape"/>
    <property type="evidence" value="ECO:0007669"/>
    <property type="project" value="UniProtKB-KW"/>
</dbReference>
<evidence type="ECO:0000256" key="5">
    <source>
        <dbReference type="ARBA" id="ARBA00022984"/>
    </source>
</evidence>
<dbReference type="Gene3D" id="3.40.710.10">
    <property type="entry name" value="DD-peptidase/beta-lactamase superfamily"/>
    <property type="match status" value="1"/>
</dbReference>
<proteinExistence type="inferred from homology"/>
<evidence type="ECO:0000256" key="1">
    <source>
        <dbReference type="ARBA" id="ARBA00007164"/>
    </source>
</evidence>
<sequence>MRRIILLILLFLLALSLSYFYFSFRTNSVSIISPLSRIDLWFPNLTSSSDVAEKPAISARSAIVYDLTSEKVLFEKQPNMILPMASLTKIMTAVVAIDHKRKDDRYLVSESDLVGENSMGLTSGEILNQNELLHGLILASANDASEVLASNTLGRQAFIKAMNDKAKRLGLRNTRFTNPSGLEGDGIQQSTAKELLILTRFALKNYPEFAKVVATVEYNIPYSENHKAFELFNETNLLTSYPGVKGVKDGYTYEAGLCLVTYLDYQGHEIIAVILGSNNRRQEMKDLLDFSLRSLGITPPPHG</sequence>
<feature type="active site" description="Acyl-ester intermediate" evidence="7">
    <location>
        <position position="86"/>
    </location>
</feature>
<keyword evidence="3" id="KW-0378">Hydrolase</keyword>
<evidence type="ECO:0000256" key="9">
    <source>
        <dbReference type="RuleBase" id="RU004016"/>
    </source>
</evidence>
<dbReference type="PANTHER" id="PTHR21581">
    <property type="entry name" value="D-ALANYL-D-ALANINE CARBOXYPEPTIDASE"/>
    <property type="match status" value="1"/>
</dbReference>
<dbReference type="InterPro" id="IPR012338">
    <property type="entry name" value="Beta-lactam/transpept-like"/>
</dbReference>
<dbReference type="Pfam" id="PF00768">
    <property type="entry name" value="Peptidase_S11"/>
    <property type="match status" value="1"/>
</dbReference>
<dbReference type="AlphaFoldDB" id="A0A0G1LG15"/>
<dbReference type="GO" id="GO:0009252">
    <property type="term" value="P:peptidoglycan biosynthetic process"/>
    <property type="evidence" value="ECO:0007669"/>
    <property type="project" value="UniProtKB-KW"/>
</dbReference>
<comment type="similarity">
    <text evidence="1 9">Belongs to the peptidase S11 family.</text>
</comment>
<evidence type="ECO:0000256" key="8">
    <source>
        <dbReference type="PIRSR" id="PIRSR618044-2"/>
    </source>
</evidence>
<keyword evidence="11" id="KW-0121">Carboxypeptidase</keyword>
<feature type="binding site" evidence="8">
    <location>
        <position position="248"/>
    </location>
    <ligand>
        <name>substrate</name>
    </ligand>
</feature>
<keyword evidence="2" id="KW-0732">Signal</keyword>
<accession>A0A0G1LG15</accession>
<evidence type="ECO:0000256" key="4">
    <source>
        <dbReference type="ARBA" id="ARBA00022960"/>
    </source>
</evidence>
<evidence type="ECO:0000256" key="6">
    <source>
        <dbReference type="ARBA" id="ARBA00023316"/>
    </source>
</evidence>
<evidence type="ECO:0000313" key="12">
    <source>
        <dbReference type="Proteomes" id="UP000034087"/>
    </source>
</evidence>
<evidence type="ECO:0000259" key="10">
    <source>
        <dbReference type="Pfam" id="PF00768"/>
    </source>
</evidence>
<dbReference type="GO" id="GO:0006508">
    <property type="term" value="P:proteolysis"/>
    <property type="evidence" value="ECO:0007669"/>
    <property type="project" value="InterPro"/>
</dbReference>
<keyword evidence="6" id="KW-0961">Cell wall biogenesis/degradation</keyword>
<evidence type="ECO:0000313" key="11">
    <source>
        <dbReference type="EMBL" id="KKT58974.1"/>
    </source>
</evidence>
<dbReference type="InterPro" id="IPR001967">
    <property type="entry name" value="Peptidase_S11_N"/>
</dbReference>
<dbReference type="Proteomes" id="UP000034087">
    <property type="component" value="Unassembled WGS sequence"/>
</dbReference>
<dbReference type="GO" id="GO:0009002">
    <property type="term" value="F:serine-type D-Ala-D-Ala carboxypeptidase activity"/>
    <property type="evidence" value="ECO:0007669"/>
    <property type="project" value="InterPro"/>
</dbReference>
<dbReference type="InterPro" id="IPR018044">
    <property type="entry name" value="Peptidase_S11"/>
</dbReference>
<dbReference type="PATRIC" id="fig|1618645.3.peg.1066"/>
<gene>
    <name evidence="11" type="ORF">UW53_C0027G0004</name>
</gene>
<dbReference type="EMBL" id="LCIR01000027">
    <property type="protein sequence ID" value="KKT58974.1"/>
    <property type="molecule type" value="Genomic_DNA"/>
</dbReference>
<keyword evidence="11" id="KW-0645">Protease</keyword>
<keyword evidence="5" id="KW-0573">Peptidoglycan synthesis</keyword>
<feature type="active site" evidence="7">
    <location>
        <position position="140"/>
    </location>
</feature>
<reference evidence="11 12" key="1">
    <citation type="journal article" date="2015" name="Nature">
        <title>rRNA introns, odd ribosomes, and small enigmatic genomes across a large radiation of phyla.</title>
        <authorList>
            <person name="Brown C.T."/>
            <person name="Hug L.A."/>
            <person name="Thomas B.C."/>
            <person name="Sharon I."/>
            <person name="Castelle C.J."/>
            <person name="Singh A."/>
            <person name="Wilkins M.J."/>
            <person name="Williams K.H."/>
            <person name="Banfield J.F."/>
        </authorList>
    </citation>
    <scope>NUCLEOTIDE SEQUENCE [LARGE SCALE GENOMIC DNA]</scope>
</reference>
<name>A0A0G1LG15_9BACT</name>
<feature type="active site" description="Proton acceptor" evidence="7">
    <location>
        <position position="89"/>
    </location>
</feature>
<comment type="caution">
    <text evidence="11">The sequence shown here is derived from an EMBL/GenBank/DDBJ whole genome shotgun (WGS) entry which is preliminary data.</text>
</comment>
<organism evidence="11 12">
    <name type="scientific">Candidatus Giovannonibacteria bacterium GW2011_GWA1_44_25</name>
    <dbReference type="NCBI Taxonomy" id="1618645"/>
    <lineage>
        <taxon>Bacteria</taxon>
        <taxon>Candidatus Giovannoniibacteriota</taxon>
    </lineage>
</organism>
<feature type="domain" description="Peptidase S11 D-alanyl-D-alanine carboxypeptidase A N-terminal" evidence="10">
    <location>
        <begin position="52"/>
        <end position="278"/>
    </location>
</feature>
<protein>
    <submittedName>
        <fullName evidence="11">D-alanyl-D-alanine carboxypeptidase</fullName>
    </submittedName>
</protein>
<dbReference type="PANTHER" id="PTHR21581:SF6">
    <property type="entry name" value="TRAFFICKING PROTEIN PARTICLE COMPLEX SUBUNIT 12"/>
    <property type="match status" value="1"/>
</dbReference>